<evidence type="ECO:0000256" key="5">
    <source>
        <dbReference type="SAM" id="Coils"/>
    </source>
</evidence>
<feature type="domain" description="Helicase C-terminal" evidence="7">
    <location>
        <begin position="399"/>
        <end position="585"/>
    </location>
</feature>
<dbReference type="InterPro" id="IPR001650">
    <property type="entry name" value="Helicase_C-like"/>
</dbReference>
<dbReference type="InterPro" id="IPR014001">
    <property type="entry name" value="Helicase_ATP-bd"/>
</dbReference>
<evidence type="ECO:0000259" key="6">
    <source>
        <dbReference type="PROSITE" id="PS51192"/>
    </source>
</evidence>
<evidence type="ECO:0000313" key="9">
    <source>
        <dbReference type="Proteomes" id="UP000650081"/>
    </source>
</evidence>
<proteinExistence type="predicted"/>
<dbReference type="CDD" id="cd18011">
    <property type="entry name" value="DEXDc_RapA"/>
    <property type="match status" value="1"/>
</dbReference>
<dbReference type="SMART" id="SM00487">
    <property type="entry name" value="DEXDc"/>
    <property type="match status" value="1"/>
</dbReference>
<dbReference type="CDD" id="cd18793">
    <property type="entry name" value="SF2_C_SNF"/>
    <property type="match status" value="1"/>
</dbReference>
<dbReference type="RefSeq" id="WP_187467911.1">
    <property type="nucleotide sequence ID" value="NZ_JACSIT010000141.1"/>
</dbReference>
<evidence type="ECO:0000256" key="2">
    <source>
        <dbReference type="ARBA" id="ARBA00022801"/>
    </source>
</evidence>
<evidence type="ECO:0000256" key="4">
    <source>
        <dbReference type="ARBA" id="ARBA00022840"/>
    </source>
</evidence>
<evidence type="ECO:0000256" key="3">
    <source>
        <dbReference type="ARBA" id="ARBA00022806"/>
    </source>
</evidence>
<gene>
    <name evidence="8" type="ORF">H9S92_17135</name>
</gene>
<dbReference type="GO" id="GO:0016787">
    <property type="term" value="F:hydrolase activity"/>
    <property type="evidence" value="ECO:0007669"/>
    <property type="project" value="UniProtKB-KW"/>
</dbReference>
<dbReference type="InterPro" id="IPR027417">
    <property type="entry name" value="P-loop_NTPase"/>
</dbReference>
<protein>
    <submittedName>
        <fullName evidence="8">DEAD/DEAH box helicase family protein</fullName>
    </submittedName>
</protein>
<dbReference type="AlphaFoldDB" id="A0A923PKU3"/>
<keyword evidence="3 8" id="KW-0347">Helicase</keyword>
<comment type="caution">
    <text evidence="8">The sequence shown here is derived from an EMBL/GenBank/DDBJ whole genome shotgun (WGS) entry which is preliminary data.</text>
</comment>
<dbReference type="PANTHER" id="PTHR45766">
    <property type="entry name" value="DNA ANNEALING HELICASE AND ENDONUCLEASE ZRANB3 FAMILY MEMBER"/>
    <property type="match status" value="1"/>
</dbReference>
<dbReference type="InterPro" id="IPR057342">
    <property type="entry name" value="DEXDc_RapA"/>
</dbReference>
<evidence type="ECO:0000256" key="1">
    <source>
        <dbReference type="ARBA" id="ARBA00022741"/>
    </source>
</evidence>
<dbReference type="Pfam" id="PF00271">
    <property type="entry name" value="Helicase_C"/>
    <property type="match status" value="1"/>
</dbReference>
<dbReference type="Pfam" id="PF00176">
    <property type="entry name" value="SNF2-rel_dom"/>
    <property type="match status" value="1"/>
</dbReference>
<organism evidence="8 9">
    <name type="scientific">Neolewinella lacunae</name>
    <dbReference type="NCBI Taxonomy" id="1517758"/>
    <lineage>
        <taxon>Bacteria</taxon>
        <taxon>Pseudomonadati</taxon>
        <taxon>Bacteroidota</taxon>
        <taxon>Saprospiria</taxon>
        <taxon>Saprospirales</taxon>
        <taxon>Lewinellaceae</taxon>
        <taxon>Neolewinella</taxon>
    </lineage>
</organism>
<name>A0A923PKU3_9BACT</name>
<dbReference type="Gene3D" id="3.40.50.300">
    <property type="entry name" value="P-loop containing nucleotide triphosphate hydrolases"/>
    <property type="match status" value="1"/>
</dbReference>
<dbReference type="PROSITE" id="PS51194">
    <property type="entry name" value="HELICASE_CTER"/>
    <property type="match status" value="1"/>
</dbReference>
<keyword evidence="1" id="KW-0547">Nucleotide-binding</keyword>
<dbReference type="InterPro" id="IPR000330">
    <property type="entry name" value="SNF2_N"/>
</dbReference>
<feature type="coiled-coil region" evidence="5">
    <location>
        <begin position="900"/>
        <end position="934"/>
    </location>
</feature>
<keyword evidence="2" id="KW-0378">Hydrolase</keyword>
<feature type="domain" description="Helicase ATP-binding" evidence="6">
    <location>
        <begin position="48"/>
        <end position="215"/>
    </location>
</feature>
<dbReference type="GO" id="GO:0005524">
    <property type="term" value="F:ATP binding"/>
    <property type="evidence" value="ECO:0007669"/>
    <property type="project" value="UniProtKB-KW"/>
</dbReference>
<dbReference type="SUPFAM" id="SSF52540">
    <property type="entry name" value="P-loop containing nucleoside triphosphate hydrolases"/>
    <property type="match status" value="2"/>
</dbReference>
<dbReference type="Proteomes" id="UP000650081">
    <property type="component" value="Unassembled WGS sequence"/>
</dbReference>
<evidence type="ECO:0000313" key="8">
    <source>
        <dbReference type="EMBL" id="MBC6995895.1"/>
    </source>
</evidence>
<dbReference type="GO" id="GO:0004386">
    <property type="term" value="F:helicase activity"/>
    <property type="evidence" value="ECO:0007669"/>
    <property type="project" value="UniProtKB-KW"/>
</dbReference>
<dbReference type="EMBL" id="JACSIT010000141">
    <property type="protein sequence ID" value="MBC6995895.1"/>
    <property type="molecule type" value="Genomic_DNA"/>
</dbReference>
<dbReference type="InterPro" id="IPR038718">
    <property type="entry name" value="SNF2-like_sf"/>
</dbReference>
<dbReference type="SMART" id="SM00490">
    <property type="entry name" value="HELICc"/>
    <property type="match status" value="1"/>
</dbReference>
<dbReference type="InterPro" id="IPR049730">
    <property type="entry name" value="SNF2/RAD54-like_C"/>
</dbReference>
<reference evidence="8" key="1">
    <citation type="submission" date="2020-08" db="EMBL/GenBank/DDBJ databases">
        <title>Lewinella bacteria from marine environments.</title>
        <authorList>
            <person name="Zhong Y."/>
        </authorList>
    </citation>
    <scope>NUCLEOTIDE SEQUENCE</scope>
    <source>
        <strain evidence="8">KCTC 42187</strain>
    </source>
</reference>
<evidence type="ECO:0000259" key="7">
    <source>
        <dbReference type="PROSITE" id="PS51194"/>
    </source>
</evidence>
<dbReference type="Gene3D" id="3.40.50.10810">
    <property type="entry name" value="Tandem AAA-ATPase domain"/>
    <property type="match status" value="1"/>
</dbReference>
<keyword evidence="9" id="KW-1185">Reference proteome</keyword>
<keyword evidence="4" id="KW-0067">ATP-binding</keyword>
<dbReference type="PANTHER" id="PTHR45766:SF6">
    <property type="entry name" value="SWI_SNF-RELATED MATRIX-ASSOCIATED ACTIN-DEPENDENT REGULATOR OF CHROMATIN SUBFAMILY A-LIKE PROTEIN 1"/>
    <property type="match status" value="1"/>
</dbReference>
<sequence length="960" mass="109503">MLTPYQAQYYALQLSRRTPANSLEKFAATLVDAQVDLNPHQVEAALFAFRSPLSRGAMLADEVGLGKTIEAGLVISQKWAEQKRRMLIIAPSSLRKQWSQELADKFFLPSVVIEKKLFDQEIKKGNHNPFHQDGKIVICSYHFARSKEDHLSQTQWDLAILDEAHKLRNVYRSDNQIGTSVRASLRNVPKILLTATPLQNSLLELYGMVSIIDEQIFGDLASFRDRYGRLDDAAFAELQQRLRPVCKRTLRRDVLEYIKYTHRKPLLQTYEPYPDEQELYDLVSDYLQSENLYALPASQRSLMTLILRKLLASSSYAISGTLTRLTKKMELMLQFGGVASTNELADDYEALEDTAEEWGGEDVGPSSQFNELEAEQIRAEHHFLQRAENLALSIQRNAKGEALLKALETGFAAMAEQGANRKAIIFTESRRTQEYLQDLLQNNGYSDEVVIFNGDNNTPAAKKIYQDYLAKHRGTDRISGATSADQRAALVDHFRDTASIMVATEAAAEGINLQFCSLLVNYDLPWNPQRIEQRIGRCHRYGQKHDVVVVNFLNENNAADRRVFELLNSKFHLFSGVFGASDEVLGSIESGVDIEKRIAAIYQTCRTEEEIQAAFDTLQQEMEVQIASQINKTKQQLLDHFDAEVHEKLRISLDESRTYLNTWQNWLWQLTRFALADCATFADGGAYEFSLLRNPFHGQDIPTGRYCLGQGNSSAYQYRIGHPLAQALIGLAAAYEGHPTPDGAVHPVTLKFDYTKVPQKVSILEPLIGQAGILQLSRLSIHSFEREDYLRLFAVTDQGVILTQEQCERLFSLPAVIDEDFLARPQVQGKTLEQGFRTWKSDLLDENLARNGTFFDEEMTKLEHWADDQKNALELHLRNVEQEIKARRTTARKLVVLQEKLDEQRAIKKLETERNQLRARLFQAQDEIDERKEELLSTVEERMQQGVEEETVFLVGWELH</sequence>
<dbReference type="PROSITE" id="PS51192">
    <property type="entry name" value="HELICASE_ATP_BIND_1"/>
    <property type="match status" value="1"/>
</dbReference>
<accession>A0A923PKU3</accession>
<keyword evidence="5" id="KW-0175">Coiled coil</keyword>